<dbReference type="Proteomes" id="UP001589797">
    <property type="component" value="Unassembled WGS sequence"/>
</dbReference>
<feature type="domain" description="PG-1098 ferredoxin-like" evidence="2">
    <location>
        <begin position="268"/>
        <end position="310"/>
    </location>
</feature>
<sequence length="382" mass="43317">MQDHLEEDPAKLFLAQKQPLDFDLKLAFGQLQARQKALKKIPTWAKHPSLVFPPNLSVEQASSEETALFKSGLVRGSTMADLTGGFGVDTYYLSKEFDKAYYCERNEELSSLFAHNMEVLGETKFSIFSGNSIDFLKRFEGKLDLIYADPARRGGHNQKLYKLVDCEPDIVAHWDLLKSKSKSILLKASPMLDLKQALMELPDIQQIWVVSVRNEVKEVLLSWEEEKERSERHIHCIDLHPHGNKAFDFTFEAEEDCVSSFSDIGAKLVEPMAAILKAGAFKSFGRRFGLAKLHPNSHLYTAADVAENVPGRIFEVVQEVSNPKKELKQLFPSGKVNVITRNFAIKAEELKKKYKLKDGGEDYLIGTKVGEKYKLLFCKRIN</sequence>
<evidence type="ECO:0000313" key="4">
    <source>
        <dbReference type="Proteomes" id="UP001589797"/>
    </source>
</evidence>
<reference evidence="3 4" key="1">
    <citation type="submission" date="2024-09" db="EMBL/GenBank/DDBJ databases">
        <authorList>
            <person name="Sun Q."/>
            <person name="Mori K."/>
        </authorList>
    </citation>
    <scope>NUCLEOTIDE SEQUENCE [LARGE SCALE GENOMIC DNA]</scope>
    <source>
        <strain evidence="3 4">CCM 7650</strain>
    </source>
</reference>
<dbReference type="GO" id="GO:0032259">
    <property type="term" value="P:methylation"/>
    <property type="evidence" value="ECO:0007669"/>
    <property type="project" value="UniProtKB-KW"/>
</dbReference>
<dbReference type="InterPro" id="IPR054168">
    <property type="entry name" value="PG_1098_Fer"/>
</dbReference>
<dbReference type="Pfam" id="PF18096">
    <property type="entry name" value="Thump_like"/>
    <property type="match status" value="1"/>
</dbReference>
<comment type="caution">
    <text evidence="3">The sequence shown here is derived from an EMBL/GenBank/DDBJ whole genome shotgun (WGS) entry which is preliminary data.</text>
</comment>
<dbReference type="SUPFAM" id="SSF53335">
    <property type="entry name" value="S-adenosyl-L-methionine-dependent methyltransferases"/>
    <property type="match status" value="1"/>
</dbReference>
<dbReference type="InterPro" id="IPR041497">
    <property type="entry name" value="Thump-like"/>
</dbReference>
<keyword evidence="4" id="KW-1185">Reference proteome</keyword>
<accession>A0ABV6FNK0</accession>
<dbReference type="Gene3D" id="1.10.10.1110">
    <property type="entry name" value="Methyltransferase PG1098, N-terminal domain"/>
    <property type="match status" value="1"/>
</dbReference>
<organism evidence="3 4">
    <name type="scientific">Fontibacter flavus</name>
    <dbReference type="NCBI Taxonomy" id="654838"/>
    <lineage>
        <taxon>Bacteria</taxon>
        <taxon>Pseudomonadati</taxon>
        <taxon>Bacteroidota</taxon>
        <taxon>Cytophagia</taxon>
        <taxon>Cytophagales</taxon>
        <taxon>Cyclobacteriaceae</taxon>
        <taxon>Fontibacter</taxon>
    </lineage>
</organism>
<dbReference type="GO" id="GO:0008168">
    <property type="term" value="F:methyltransferase activity"/>
    <property type="evidence" value="ECO:0007669"/>
    <property type="project" value="UniProtKB-KW"/>
</dbReference>
<feature type="domain" description="THUMP-like" evidence="1">
    <location>
        <begin position="311"/>
        <end position="380"/>
    </location>
</feature>
<evidence type="ECO:0000313" key="3">
    <source>
        <dbReference type="EMBL" id="MFC0261439.1"/>
    </source>
</evidence>
<keyword evidence="3" id="KW-0808">Transferase</keyword>
<evidence type="ECO:0000259" key="2">
    <source>
        <dbReference type="Pfam" id="PF22013"/>
    </source>
</evidence>
<dbReference type="Pfam" id="PF22013">
    <property type="entry name" value="PG_1098_Fer"/>
    <property type="match status" value="1"/>
</dbReference>
<dbReference type="Gene3D" id="3.40.50.150">
    <property type="entry name" value="Vaccinia Virus protein VP39"/>
    <property type="match status" value="1"/>
</dbReference>
<protein>
    <submittedName>
        <fullName evidence="3">Class I SAM-dependent methyltransferase</fullName>
    </submittedName>
</protein>
<name>A0ABV6FNK0_9BACT</name>
<evidence type="ECO:0000259" key="1">
    <source>
        <dbReference type="Pfam" id="PF18096"/>
    </source>
</evidence>
<proteinExistence type="predicted"/>
<dbReference type="InterPro" id="IPR029063">
    <property type="entry name" value="SAM-dependent_MTases_sf"/>
</dbReference>
<dbReference type="EMBL" id="JBHLWI010000004">
    <property type="protein sequence ID" value="MFC0261439.1"/>
    <property type="molecule type" value="Genomic_DNA"/>
</dbReference>
<gene>
    <name evidence="3" type="ORF">ACFFIP_02010</name>
</gene>
<keyword evidence="3" id="KW-0489">Methyltransferase</keyword>